<dbReference type="Proteomes" id="UP001601059">
    <property type="component" value="Unassembled WGS sequence"/>
</dbReference>
<evidence type="ECO:0000313" key="1">
    <source>
        <dbReference type="EMBL" id="MFE8701088.1"/>
    </source>
</evidence>
<gene>
    <name evidence="1" type="ORF">ACFYKX_10825</name>
</gene>
<protein>
    <submittedName>
        <fullName evidence="1">Uncharacterized protein</fullName>
    </submittedName>
</protein>
<evidence type="ECO:0000313" key="2">
    <source>
        <dbReference type="Proteomes" id="UP001601059"/>
    </source>
</evidence>
<dbReference type="RefSeq" id="WP_389360899.1">
    <property type="nucleotide sequence ID" value="NZ_JBIACK010000004.1"/>
</dbReference>
<dbReference type="EMBL" id="JBIACK010000004">
    <property type="protein sequence ID" value="MFE8701088.1"/>
    <property type="molecule type" value="Genomic_DNA"/>
</dbReference>
<reference evidence="1 2" key="1">
    <citation type="submission" date="2024-08" db="EMBL/GenBank/DDBJ databases">
        <title>Two novel Cytobacillus novel species.</title>
        <authorList>
            <person name="Liu G."/>
        </authorList>
    </citation>
    <scope>NUCLEOTIDE SEQUENCE [LARGE SCALE GENOMIC DNA]</scope>
    <source>
        <strain evidence="1 2">FJAT-54145</strain>
    </source>
</reference>
<comment type="caution">
    <text evidence="1">The sequence shown here is derived from an EMBL/GenBank/DDBJ whole genome shotgun (WGS) entry which is preliminary data.</text>
</comment>
<organism evidence="1 2">
    <name type="scientific">Cytobacillus spartinae</name>
    <dbReference type="NCBI Taxonomy" id="3299023"/>
    <lineage>
        <taxon>Bacteria</taxon>
        <taxon>Bacillati</taxon>
        <taxon>Bacillota</taxon>
        <taxon>Bacilli</taxon>
        <taxon>Bacillales</taxon>
        <taxon>Bacillaceae</taxon>
        <taxon>Cytobacillus</taxon>
    </lineage>
</organism>
<name>A0ABW6KDW4_9BACI</name>
<sequence length="206" mass="23540">MNIIDQYRKDLFEKGSFTSNSLISLLDVCPGSEYLGLLTQILGEKPTDPRLFGAYNLLGQIYVTMQNPDGSLTYQKADENLAEIILKKCNIGPYGLYFAVVTDGGIIQPPTFGNDLLELVENMRLELDDCFNYEKDDARIYNMGSREEVYSFTESCYLHDENLVEVFENGRVFTITRGELTDEHQVVFDPQAIEEDEEEENETERV</sequence>
<proteinExistence type="predicted"/>
<keyword evidence="2" id="KW-1185">Reference proteome</keyword>
<accession>A0ABW6KDW4</accession>